<sequence>MAETTSHERELSRDETASYLRRIAEELESDVATVRVPVGNKAVRLSPPDRLNTEVTVVERSRRLRRDVESLELALEWNPTKRGRTEGDG</sequence>
<feature type="domain" description="Amphi-Trp" evidence="1">
    <location>
        <begin position="6"/>
        <end position="85"/>
    </location>
</feature>
<protein>
    <submittedName>
        <fullName evidence="2">Amphi-Trp domain-containing protein</fullName>
    </submittedName>
</protein>
<keyword evidence="3" id="KW-1185">Reference proteome</keyword>
<dbReference type="AlphaFoldDB" id="A0ABD5WY21"/>
<accession>A0ABD5WY21</accession>
<dbReference type="Proteomes" id="UP001596388">
    <property type="component" value="Unassembled WGS sequence"/>
</dbReference>
<dbReference type="GeneID" id="79270771"/>
<dbReference type="RefSeq" id="WP_276237192.1">
    <property type="nucleotide sequence ID" value="NZ_CP119989.1"/>
</dbReference>
<evidence type="ECO:0000259" key="1">
    <source>
        <dbReference type="Pfam" id="PF20068"/>
    </source>
</evidence>
<reference evidence="2 3" key="1">
    <citation type="journal article" date="2019" name="Int. J. Syst. Evol. Microbiol.">
        <title>The Global Catalogue of Microorganisms (GCM) 10K type strain sequencing project: providing services to taxonomists for standard genome sequencing and annotation.</title>
        <authorList>
            <consortium name="The Broad Institute Genomics Platform"/>
            <consortium name="The Broad Institute Genome Sequencing Center for Infectious Disease"/>
            <person name="Wu L."/>
            <person name="Ma J."/>
        </authorList>
    </citation>
    <scope>NUCLEOTIDE SEQUENCE [LARGE SCALE GENOMIC DNA]</scope>
    <source>
        <strain evidence="2 3">DT55</strain>
    </source>
</reference>
<gene>
    <name evidence="2" type="ORF">ACFQKD_13420</name>
</gene>
<evidence type="ECO:0000313" key="2">
    <source>
        <dbReference type="EMBL" id="MFC7098305.1"/>
    </source>
</evidence>
<dbReference type="EMBL" id="JBHTAG010000003">
    <property type="protein sequence ID" value="MFC7098305.1"/>
    <property type="molecule type" value="Genomic_DNA"/>
</dbReference>
<dbReference type="NCBIfam" id="TIGR04354">
    <property type="entry name" value="amphi-Trp"/>
    <property type="match status" value="1"/>
</dbReference>
<dbReference type="Pfam" id="PF20068">
    <property type="entry name" value="Amphi-Trp"/>
    <property type="match status" value="1"/>
</dbReference>
<evidence type="ECO:0000313" key="3">
    <source>
        <dbReference type="Proteomes" id="UP001596388"/>
    </source>
</evidence>
<organism evidence="2 3">
    <name type="scientific">Halobaculum marinum</name>
    <dbReference type="NCBI Taxonomy" id="3031996"/>
    <lineage>
        <taxon>Archaea</taxon>
        <taxon>Methanobacteriati</taxon>
        <taxon>Methanobacteriota</taxon>
        <taxon>Stenosarchaea group</taxon>
        <taxon>Halobacteria</taxon>
        <taxon>Halobacteriales</taxon>
        <taxon>Haloferacaceae</taxon>
        <taxon>Halobaculum</taxon>
    </lineage>
</organism>
<dbReference type="InterPro" id="IPR027598">
    <property type="entry name" value="Amphi-Trp_dom"/>
</dbReference>
<comment type="caution">
    <text evidence="2">The sequence shown here is derived from an EMBL/GenBank/DDBJ whole genome shotgun (WGS) entry which is preliminary data.</text>
</comment>
<name>A0ABD5WY21_9EURY</name>
<proteinExistence type="predicted"/>